<sequence>MPKGASAAGVVDGSGSYVRYFGGAHNVCDSRGYIDYNQWNKVTYEGITGYVPEPCMVPFKP</sequence>
<name>A0ABZ1QLL2_9ACTN</name>
<accession>A0ABZ1QLL2</accession>
<protein>
    <submittedName>
        <fullName evidence="1">Uncharacterized protein</fullName>
    </submittedName>
</protein>
<evidence type="ECO:0000313" key="1">
    <source>
        <dbReference type="EMBL" id="WUN83466.1"/>
    </source>
</evidence>
<dbReference type="Proteomes" id="UP001432312">
    <property type="component" value="Chromosome"/>
</dbReference>
<reference evidence="1" key="1">
    <citation type="submission" date="2022-10" db="EMBL/GenBank/DDBJ databases">
        <title>The complete genomes of actinobacterial strains from the NBC collection.</title>
        <authorList>
            <person name="Joergensen T.S."/>
            <person name="Alvarez Arevalo M."/>
            <person name="Sterndorff E.B."/>
            <person name="Faurdal D."/>
            <person name="Vuksanovic O."/>
            <person name="Mourched A.-S."/>
            <person name="Charusanti P."/>
            <person name="Shaw S."/>
            <person name="Blin K."/>
            <person name="Weber T."/>
        </authorList>
    </citation>
    <scope>NUCLEOTIDE SEQUENCE</scope>
    <source>
        <strain evidence="1">NBC_00303</strain>
    </source>
</reference>
<dbReference type="EMBL" id="CP108036">
    <property type="protein sequence ID" value="WUN83466.1"/>
    <property type="molecule type" value="Genomic_DNA"/>
</dbReference>
<keyword evidence="2" id="KW-1185">Reference proteome</keyword>
<gene>
    <name evidence="1" type="ORF">OHA91_36135</name>
</gene>
<dbReference type="RefSeq" id="WP_328740784.1">
    <property type="nucleotide sequence ID" value="NZ_CP108036.1"/>
</dbReference>
<evidence type="ECO:0000313" key="2">
    <source>
        <dbReference type="Proteomes" id="UP001432312"/>
    </source>
</evidence>
<organism evidence="1 2">
    <name type="scientific">Streptomyces erythrochromogenes</name>
    <dbReference type="NCBI Taxonomy" id="285574"/>
    <lineage>
        <taxon>Bacteria</taxon>
        <taxon>Bacillati</taxon>
        <taxon>Actinomycetota</taxon>
        <taxon>Actinomycetes</taxon>
        <taxon>Kitasatosporales</taxon>
        <taxon>Streptomycetaceae</taxon>
        <taxon>Streptomyces</taxon>
    </lineage>
</organism>
<proteinExistence type="predicted"/>
<dbReference type="GeneID" id="95501599"/>